<evidence type="ECO:0000259" key="3">
    <source>
        <dbReference type="PROSITE" id="PS51371"/>
    </source>
</evidence>
<dbReference type="PROSITE" id="PS51371">
    <property type="entry name" value="CBS"/>
    <property type="match status" value="2"/>
</dbReference>
<keyword evidence="4" id="KW-0418">Kinase</keyword>
<dbReference type="InterPro" id="IPR051257">
    <property type="entry name" value="Diverse_CBS-Domain"/>
</dbReference>
<feature type="domain" description="CBS" evidence="3">
    <location>
        <begin position="4"/>
        <end position="66"/>
    </location>
</feature>
<dbReference type="AlphaFoldDB" id="A0AA48KDE0"/>
<sequence length="147" mass="16568">MTDMKRILDGKGYSFFFVPPEAKVIEAIRLMDQKKVGFLLVMDGERTEGVFSERDVVKLMGRTGPSVLDRPVSDVMVTEVYHVHLNTSVDECMGLMSERGIRHVPVMDGSMVVGIVSIRDIVREVVADREIVIKGLENYIESVEHRS</sequence>
<feature type="domain" description="CBS" evidence="3">
    <location>
        <begin position="76"/>
        <end position="131"/>
    </location>
</feature>
<proteinExistence type="predicted"/>
<dbReference type="InterPro" id="IPR046342">
    <property type="entry name" value="CBS_dom_sf"/>
</dbReference>
<dbReference type="Proteomes" id="UP001228113">
    <property type="component" value="Chromosome"/>
</dbReference>
<keyword evidence="1 2" id="KW-0129">CBS domain</keyword>
<organism evidence="4 5">
    <name type="scientific">Mesoterricola sediminis</name>
    <dbReference type="NCBI Taxonomy" id="2927980"/>
    <lineage>
        <taxon>Bacteria</taxon>
        <taxon>Pseudomonadati</taxon>
        <taxon>Acidobacteriota</taxon>
        <taxon>Holophagae</taxon>
        <taxon>Holophagales</taxon>
        <taxon>Holophagaceae</taxon>
        <taxon>Mesoterricola</taxon>
    </lineage>
</organism>
<dbReference type="InterPro" id="IPR044725">
    <property type="entry name" value="CBSX3_CBS_dom"/>
</dbReference>
<reference evidence="4" key="1">
    <citation type="journal article" date="2023" name="Int. J. Syst. Evol. Microbiol.">
        <title>Mesoterricola silvestris gen. nov., sp. nov., Mesoterricola sediminis sp. nov., Geothrix oryzae sp. nov., Geothrix edaphica sp. nov., Geothrix rubra sp. nov., and Geothrix limicola sp. nov., six novel members of Acidobacteriota isolated from soils.</title>
        <authorList>
            <person name="Itoh H."/>
            <person name="Sugisawa Y."/>
            <person name="Mise K."/>
            <person name="Xu Z."/>
            <person name="Kuniyasu M."/>
            <person name="Ushijima N."/>
            <person name="Kawano K."/>
            <person name="Kobayashi E."/>
            <person name="Shiratori Y."/>
            <person name="Masuda Y."/>
            <person name="Senoo K."/>
        </authorList>
    </citation>
    <scope>NUCLEOTIDE SEQUENCE</scope>
    <source>
        <strain evidence="4">W786</strain>
    </source>
</reference>
<dbReference type="Gene3D" id="3.10.580.10">
    <property type="entry name" value="CBS-domain"/>
    <property type="match status" value="1"/>
</dbReference>
<dbReference type="Pfam" id="PF00571">
    <property type="entry name" value="CBS"/>
    <property type="match status" value="2"/>
</dbReference>
<evidence type="ECO:0000256" key="1">
    <source>
        <dbReference type="ARBA" id="ARBA00023122"/>
    </source>
</evidence>
<name>A0AA48KDE0_9BACT</name>
<dbReference type="PANTHER" id="PTHR43080:SF2">
    <property type="entry name" value="CBS DOMAIN-CONTAINING PROTEIN"/>
    <property type="match status" value="1"/>
</dbReference>
<keyword evidence="4" id="KW-0808">Transferase</keyword>
<dbReference type="GO" id="GO:0016301">
    <property type="term" value="F:kinase activity"/>
    <property type="evidence" value="ECO:0007669"/>
    <property type="project" value="UniProtKB-KW"/>
</dbReference>
<evidence type="ECO:0000256" key="2">
    <source>
        <dbReference type="PROSITE-ProRule" id="PRU00703"/>
    </source>
</evidence>
<dbReference type="RefSeq" id="WP_243333263.1">
    <property type="nucleotide sequence ID" value="NZ_AP027081.1"/>
</dbReference>
<dbReference type="PANTHER" id="PTHR43080">
    <property type="entry name" value="CBS DOMAIN-CONTAINING PROTEIN CBSX3, MITOCHONDRIAL"/>
    <property type="match status" value="1"/>
</dbReference>
<keyword evidence="5" id="KW-1185">Reference proteome</keyword>
<protein>
    <submittedName>
        <fullName evidence="4">Histidine kinase</fullName>
    </submittedName>
</protein>
<accession>A0AA48KDE0</accession>
<dbReference type="SUPFAM" id="SSF54631">
    <property type="entry name" value="CBS-domain pair"/>
    <property type="match status" value="1"/>
</dbReference>
<evidence type="ECO:0000313" key="5">
    <source>
        <dbReference type="Proteomes" id="UP001228113"/>
    </source>
</evidence>
<dbReference type="CDD" id="cd04623">
    <property type="entry name" value="CBS_pair_bac_euk"/>
    <property type="match status" value="1"/>
</dbReference>
<gene>
    <name evidence="4" type="ORF">METESE_11800</name>
</gene>
<evidence type="ECO:0000313" key="4">
    <source>
        <dbReference type="EMBL" id="BDU76222.1"/>
    </source>
</evidence>
<dbReference type="KEGG" id="msea:METESE_11800"/>
<dbReference type="SMART" id="SM00116">
    <property type="entry name" value="CBS"/>
    <property type="match status" value="2"/>
</dbReference>
<dbReference type="EMBL" id="AP027081">
    <property type="protein sequence ID" value="BDU76222.1"/>
    <property type="molecule type" value="Genomic_DNA"/>
</dbReference>
<dbReference type="InterPro" id="IPR000644">
    <property type="entry name" value="CBS_dom"/>
</dbReference>